<dbReference type="InterPro" id="IPR002918">
    <property type="entry name" value="Lipase_EstA/Esterase_EstB"/>
</dbReference>
<feature type="domain" description="AFL C-terminal" evidence="2">
    <location>
        <begin position="266"/>
        <end position="370"/>
    </location>
</feature>
<evidence type="ECO:0000256" key="1">
    <source>
        <dbReference type="SAM" id="SignalP"/>
    </source>
</evidence>
<feature type="signal peptide" evidence="1">
    <location>
        <begin position="1"/>
        <end position="21"/>
    </location>
</feature>
<evidence type="ECO:0000313" key="4">
    <source>
        <dbReference type="Proteomes" id="UP001500975"/>
    </source>
</evidence>
<dbReference type="Pfam" id="PF18067">
    <property type="entry name" value="Lipase_C"/>
    <property type="match status" value="1"/>
</dbReference>
<organism evidence="3 4">
    <name type="scientific">Variovorax defluvii</name>
    <dbReference type="NCBI Taxonomy" id="913761"/>
    <lineage>
        <taxon>Bacteria</taxon>
        <taxon>Pseudomonadati</taxon>
        <taxon>Pseudomonadota</taxon>
        <taxon>Betaproteobacteria</taxon>
        <taxon>Burkholderiales</taxon>
        <taxon>Comamonadaceae</taxon>
        <taxon>Variovorax</taxon>
    </lineage>
</organism>
<dbReference type="Gene3D" id="3.40.50.1820">
    <property type="entry name" value="alpha/beta hydrolase"/>
    <property type="match status" value="1"/>
</dbReference>
<evidence type="ECO:0000313" key="3">
    <source>
        <dbReference type="EMBL" id="GAA4347680.1"/>
    </source>
</evidence>
<dbReference type="SUPFAM" id="SSF53474">
    <property type="entry name" value="alpha/beta-Hydrolases"/>
    <property type="match status" value="1"/>
</dbReference>
<keyword evidence="4" id="KW-1185">Reference proteome</keyword>
<dbReference type="Proteomes" id="UP001500975">
    <property type="component" value="Unassembled WGS sequence"/>
</dbReference>
<dbReference type="InterPro" id="IPR029058">
    <property type="entry name" value="AB_hydrolase_fold"/>
</dbReference>
<sequence length="459" mass="49410">MHTRRHLIALGLATTMLAACSSVPSSDERPPIVFMHGNGDSAALWQTTLWRFESNGWPRERLFALDQPYPLARDDDGVAQPGRSSTAESMAFLRTEVERVLKATGARKVVLIGNSRGGNTIRNYVQNGGGDKVVSHVVLGGNPAHGIWAVKGLREGSEFSGLSPFMEQLNAPKNAAGDEVTPGVKWLTIRSDNNDKYAQPDGVWIGARGTATNIGFDGPALKGATNIALPRIDHRETSFSPAAFDATWRFLTNQAPRTLSPVPEDKVVLSGRVTGLGLDPLNPTSGGFVNNLPLSGARLAIFAVDRSTGARRGQAAWDQTIGRDGRWGPFQAQPATAYEFVLSAPGYATTHIYRSPFPRSSAVVHLRPERLAEADRDAKAVVIFTRPRGYFDAQRDTMRLDGQTTLPGVPPQGAGVSSAKIRFASDAQRSITGEFNGERIAGQTWPAAQGAISVLELSY</sequence>
<dbReference type="Pfam" id="PF01674">
    <property type="entry name" value="Lipase_2"/>
    <property type="match status" value="1"/>
</dbReference>
<gene>
    <name evidence="3" type="ORF">GCM10023165_32700</name>
</gene>
<feature type="chain" id="PRO_5046493698" description="AFL C-terminal domain-containing protein" evidence="1">
    <location>
        <begin position="22"/>
        <end position="459"/>
    </location>
</feature>
<evidence type="ECO:0000259" key="2">
    <source>
        <dbReference type="Pfam" id="PF18067"/>
    </source>
</evidence>
<name>A0ABP8HYN9_9BURK</name>
<proteinExistence type="predicted"/>
<dbReference type="PROSITE" id="PS51257">
    <property type="entry name" value="PROKAR_LIPOPROTEIN"/>
    <property type="match status" value="1"/>
</dbReference>
<dbReference type="EMBL" id="BAABGJ010000056">
    <property type="protein sequence ID" value="GAA4347680.1"/>
    <property type="molecule type" value="Genomic_DNA"/>
</dbReference>
<dbReference type="RefSeq" id="WP_345539203.1">
    <property type="nucleotide sequence ID" value="NZ_BAABGJ010000056.1"/>
</dbReference>
<keyword evidence="1" id="KW-0732">Signal</keyword>
<protein>
    <recommendedName>
        <fullName evidence="2">AFL C-terminal domain-containing protein</fullName>
    </recommendedName>
</protein>
<dbReference type="Gene3D" id="2.60.40.2190">
    <property type="match status" value="1"/>
</dbReference>
<dbReference type="InterPro" id="IPR040664">
    <property type="entry name" value="AFL_C"/>
</dbReference>
<reference evidence="4" key="1">
    <citation type="journal article" date="2019" name="Int. J. Syst. Evol. Microbiol.">
        <title>The Global Catalogue of Microorganisms (GCM) 10K type strain sequencing project: providing services to taxonomists for standard genome sequencing and annotation.</title>
        <authorList>
            <consortium name="The Broad Institute Genomics Platform"/>
            <consortium name="The Broad Institute Genome Sequencing Center for Infectious Disease"/>
            <person name="Wu L."/>
            <person name="Ma J."/>
        </authorList>
    </citation>
    <scope>NUCLEOTIDE SEQUENCE [LARGE SCALE GENOMIC DNA]</scope>
    <source>
        <strain evidence="4">JCM 17804</strain>
    </source>
</reference>
<accession>A0ABP8HYN9</accession>
<comment type="caution">
    <text evidence="3">The sequence shown here is derived from an EMBL/GenBank/DDBJ whole genome shotgun (WGS) entry which is preliminary data.</text>
</comment>